<sequence>MLNKAPTIHTEPGYTPVITDFDALMALSGEVFRTVKDRQTHKLQLGNESVFIKKHFGVGWFEILKNLLTLKWPVIGARNEWKAIQKLNTIGIATTPLLMYGERGCNPARKQSFVMTRDLGDIVTLETLCQHWQYQQPAFKLKQQLIVKVAELASRFHAHGMWHRDFYLCHFSLLLTDLETGNFRLHLMDLHRVEIHSYLPHGKRLKDLAGLYFSALHIGLTKRDVLRFLKVYYQQPLRQVLLHAHFLLAIECRARKLDAKLLRKREAGISM</sequence>
<keyword evidence="1 2" id="KW-0808">Transferase</keyword>
<accession>A0ABT9JSG7</accession>
<name>A0ABT9JSG7_9PROT</name>
<dbReference type="GO" id="GO:0016301">
    <property type="term" value="F:kinase activity"/>
    <property type="evidence" value="ECO:0007669"/>
    <property type="project" value="UniProtKB-KW"/>
</dbReference>
<protein>
    <recommendedName>
        <fullName evidence="1">Lipopolysaccharide core heptose(I) kinase</fullName>
        <ecNumber evidence="1">2.7.1.-</ecNumber>
    </recommendedName>
</protein>
<comment type="caution">
    <text evidence="2">The sequence shown here is derived from an EMBL/GenBank/DDBJ whole genome shotgun (WGS) entry which is preliminary data.</text>
</comment>
<keyword evidence="3" id="KW-1185">Reference proteome</keyword>
<dbReference type="PIRSF" id="PIRSF037318">
    <property type="entry name" value="RfaP"/>
    <property type="match status" value="1"/>
</dbReference>
<dbReference type="EMBL" id="JAVCAP010000014">
    <property type="protein sequence ID" value="MDP8567537.1"/>
    <property type="molecule type" value="Genomic_DNA"/>
</dbReference>
<dbReference type="EC" id="2.7.1.-" evidence="1"/>
<comment type="function">
    <text evidence="1">Kinase involved in the biosynthesis of the core oligosaccharide region of lipopolysaccharide (LPS). Catalyzes the phosphorylation of heptose I (HepI), the first heptose added to the Kdo2-lipid A module.</text>
</comment>
<keyword evidence="1" id="KW-0067">ATP-binding</keyword>
<dbReference type="NCBIfam" id="NF011703">
    <property type="entry name" value="PRK15123.1"/>
    <property type="match status" value="1"/>
</dbReference>
<keyword evidence="1" id="KW-0448">Lipopolysaccharide biosynthesis</keyword>
<dbReference type="RefSeq" id="WP_306389261.1">
    <property type="nucleotide sequence ID" value="NZ_JAVCAP010000014.1"/>
</dbReference>
<dbReference type="Pfam" id="PF06293">
    <property type="entry name" value="Kdo"/>
    <property type="match status" value="1"/>
</dbReference>
<evidence type="ECO:0000313" key="3">
    <source>
        <dbReference type="Proteomes" id="UP001225906"/>
    </source>
</evidence>
<keyword evidence="1 2" id="KW-0418">Kinase</keyword>
<keyword evidence="1" id="KW-0547">Nucleotide-binding</keyword>
<evidence type="ECO:0000313" key="2">
    <source>
        <dbReference type="EMBL" id="MDP8567537.1"/>
    </source>
</evidence>
<dbReference type="InterPro" id="IPR017172">
    <property type="entry name" value="Lsacc_core_hep_kinase_RfaP"/>
</dbReference>
<organism evidence="2 3">
    <name type="scientific">Methylophilus aquaticus</name>
    <dbReference type="NCBI Taxonomy" id="1971610"/>
    <lineage>
        <taxon>Bacteria</taxon>
        <taxon>Pseudomonadati</taxon>
        <taxon>Pseudomonadota</taxon>
        <taxon>Betaproteobacteria</taxon>
        <taxon>Nitrosomonadales</taxon>
        <taxon>Methylophilaceae</taxon>
        <taxon>Methylophilus</taxon>
    </lineage>
</organism>
<comment type="similarity">
    <text evidence="1">Belongs to the protein kinase superfamily. KdkA/rfaP family.</text>
</comment>
<proteinExistence type="inferred from homology"/>
<dbReference type="Proteomes" id="UP001225906">
    <property type="component" value="Unassembled WGS sequence"/>
</dbReference>
<gene>
    <name evidence="2" type="primary">rfaP</name>
    <name evidence="2" type="ORF">Q9291_06720</name>
</gene>
<evidence type="ECO:0000256" key="1">
    <source>
        <dbReference type="PIRNR" id="PIRNR037318"/>
    </source>
</evidence>
<reference evidence="3" key="1">
    <citation type="journal article" date="2019" name="Int. J. Syst. Evol. Microbiol.">
        <title>The Global Catalogue of Microorganisms (GCM) 10K type strain sequencing project: providing services to taxonomists for standard genome sequencing and annotation.</title>
        <authorList>
            <consortium name="The Broad Institute Genomics Platform"/>
            <consortium name="The Broad Institute Genome Sequencing Center for Infectious Disease"/>
            <person name="Wu L."/>
            <person name="Ma J."/>
        </authorList>
    </citation>
    <scope>NUCLEOTIDE SEQUENCE [LARGE SCALE GENOMIC DNA]</scope>
    <source>
        <strain evidence="3">VKM B-3159</strain>
    </source>
</reference>
<comment type="pathway">
    <text evidence="1">Bacterial outer membrane biogenesis; LPS core biosynthesis.</text>
</comment>